<gene>
    <name evidence="2" type="ORF">GNLVRS02_ARAD1A10120g</name>
</gene>
<dbReference type="EMBL" id="HG937691">
    <property type="protein sequence ID" value="CDP33471.1"/>
    <property type="molecule type" value="Genomic_DNA"/>
</dbReference>
<proteinExistence type="predicted"/>
<dbReference type="InterPro" id="IPR019436">
    <property type="entry name" value="Say1-like"/>
</dbReference>
<evidence type="ECO:0000313" key="2">
    <source>
        <dbReference type="EMBL" id="CDP33471.1"/>
    </source>
</evidence>
<dbReference type="PANTHER" id="PTHR48081:SF31">
    <property type="entry name" value="STERYL ACETYL HYDROLASE MUG81-RELATED"/>
    <property type="match status" value="1"/>
</dbReference>
<accession>A0A060T2P3</accession>
<reference evidence="2" key="2">
    <citation type="submission" date="2014-06" db="EMBL/GenBank/DDBJ databases">
        <title>The complete genome of Blastobotrys (Arxula) adeninivorans LS3 - a yeast of biotechnological interest.</title>
        <authorList>
            <person name="Kunze G."/>
            <person name="Gaillardin C."/>
            <person name="Czernicka M."/>
            <person name="Durrens P."/>
            <person name="Martin T."/>
            <person name="Boer E."/>
            <person name="Gabaldon T."/>
            <person name="Cruz J."/>
            <person name="Talla E."/>
            <person name="Marck C."/>
            <person name="Goffeau A."/>
            <person name="Barbe V."/>
            <person name="Baret P."/>
            <person name="Baronian K."/>
            <person name="Beier S."/>
            <person name="Bleykasten C."/>
            <person name="Bode R."/>
            <person name="Casaregola S."/>
            <person name="Despons L."/>
            <person name="Fairhead C."/>
            <person name="Giersberg M."/>
            <person name="Gierski P."/>
            <person name="Hahnel U."/>
            <person name="Hartmann A."/>
            <person name="Jankowska D."/>
            <person name="Jubin C."/>
            <person name="Jung P."/>
            <person name="Lafontaine I."/>
            <person name="Leh-Louis V."/>
            <person name="Lemaire M."/>
            <person name="Marcet-Houben M."/>
            <person name="Mascher M."/>
            <person name="Morel G."/>
            <person name="Richard G.-F."/>
            <person name="Riechen J."/>
            <person name="Sacerdot C."/>
            <person name="Sarkar A."/>
            <person name="Savel G."/>
            <person name="Schacherer J."/>
            <person name="Sherman D."/>
            <person name="Straub M.-L."/>
            <person name="Stein N."/>
            <person name="Thierry A."/>
            <person name="Trautwein-Schult A."/>
            <person name="Westhof E."/>
            <person name="Worch S."/>
            <person name="Dujon B."/>
            <person name="Souciet J.-L."/>
            <person name="Wincker P."/>
            <person name="Scholz U."/>
            <person name="Neuveglise N."/>
        </authorList>
    </citation>
    <scope>NUCLEOTIDE SEQUENCE</scope>
    <source>
        <strain evidence="2">LS3</strain>
    </source>
</reference>
<protein>
    <submittedName>
        <fullName evidence="2">ARAD1A10120p</fullName>
    </submittedName>
</protein>
<dbReference type="GO" id="GO:0016787">
    <property type="term" value="F:hydrolase activity"/>
    <property type="evidence" value="ECO:0007669"/>
    <property type="project" value="UniProtKB-KW"/>
</dbReference>
<reference evidence="2" key="1">
    <citation type="submission" date="2014-02" db="EMBL/GenBank/DDBJ databases">
        <authorList>
            <person name="Genoscope - CEA"/>
        </authorList>
    </citation>
    <scope>NUCLEOTIDE SEQUENCE</scope>
    <source>
        <strain evidence="2">LS3</strain>
    </source>
</reference>
<keyword evidence="1" id="KW-0378">Hydrolase</keyword>
<evidence type="ECO:0000256" key="1">
    <source>
        <dbReference type="ARBA" id="ARBA00022801"/>
    </source>
</evidence>
<sequence length="331" mass="36602">MTETKVTTKSIVGRAKDTAIYSATKFLFDRLPVKAAAYALQRPAKSVMGSLLCRQWRHLNNYNTEYPVPELNGRARWVVEVPNRQPTDPVVVYLHGGGYVLGILGGQIDLCAELHKYLKNPRLSIVVLDYSLGPEHNYPTPLVEASKLYYQLTEVDKSTNVILMGDSAGGNLAINICRHIYDPHPDAKKLPSKVAPSGAILISPWVNLTPEKVGTYSTAVNDCLTFNIGTNWGTAYCPDAEARASSWVSQVKAKDVPFSKYLPKNTLLITGEDEGLYDDDIAFAKMASIDNVHVEKNGKHDSVVYELPQVVEGDILANTSFTTTLDFLHRF</sequence>
<dbReference type="PANTHER" id="PTHR48081">
    <property type="entry name" value="AB HYDROLASE SUPERFAMILY PROTEIN C4A8.06C"/>
    <property type="match status" value="1"/>
</dbReference>
<dbReference type="Gene3D" id="3.40.50.1820">
    <property type="entry name" value="alpha/beta hydrolase"/>
    <property type="match status" value="1"/>
</dbReference>
<dbReference type="InterPro" id="IPR050300">
    <property type="entry name" value="GDXG_lipolytic_enzyme"/>
</dbReference>
<dbReference type="SUPFAM" id="SSF53474">
    <property type="entry name" value="alpha/beta-Hydrolases"/>
    <property type="match status" value="1"/>
</dbReference>
<organism evidence="2">
    <name type="scientific">Blastobotrys adeninivorans</name>
    <name type="common">Yeast</name>
    <name type="synonym">Arxula adeninivorans</name>
    <dbReference type="NCBI Taxonomy" id="409370"/>
    <lineage>
        <taxon>Eukaryota</taxon>
        <taxon>Fungi</taxon>
        <taxon>Dikarya</taxon>
        <taxon>Ascomycota</taxon>
        <taxon>Saccharomycotina</taxon>
        <taxon>Dipodascomycetes</taxon>
        <taxon>Dipodascales</taxon>
        <taxon>Trichomonascaceae</taxon>
        <taxon>Blastobotrys</taxon>
    </lineage>
</organism>
<dbReference type="InterPro" id="IPR029058">
    <property type="entry name" value="AB_hydrolase_fold"/>
</dbReference>
<name>A0A060T2P3_BLAAD</name>
<dbReference type="PhylomeDB" id="A0A060T2P3"/>
<dbReference type="AlphaFoldDB" id="A0A060T2P3"/>
<dbReference type="Pfam" id="PF10340">
    <property type="entry name" value="Say1_Mug180"/>
    <property type="match status" value="1"/>
</dbReference>